<protein>
    <recommendedName>
        <fullName evidence="7">PHD-type domain-containing protein</fullName>
    </recommendedName>
</protein>
<sequence>MPRVSARSNKGMHRGRDDEYHYDGDVTKNTQTASSGKDTETTTNSKSRDDPEYVDNGQADVDDDADHEEINCGPCGTTTENFNEDTDPYGDMVQCDKCNTWQHIKCMGLKKRTIPDDYICDECSGNPRPKTKKRNSSMSVAKEEPNAKRRKSSTAQSPNGGNSKQQSPIATDGPSRIIKALNDPTRISIAKAFYNFFKKAYPVKEGETTSEETKDGKATSLALEVEEIIDREFPVKSAKVKYTDESRRVLFVLKKHFTNDIFAGKITLDDVVKKTPQEINEDIARIEQQNKKNIKNIVLVEIEQDQIVRRTHKGEIIKENENETVDQIDESIATRKVDHRRFSHHDTTTPMNIIPPPIEQTAYNNANPRLGGGDFSSDNEHSDIENAASDYGSVFGSDVGEGDDEDSNGKGKSTGNEDSNVETKSTSSLSDAQASETPDEEKLGPILGEESKKEPQNTDSRDSTDATPTKQQVWSGSITFPDFAQFNADAKFYSSTDVKSNFENALQTAKSIFTESKYIIQGKLGRDRCDSYLNAIVSTRNLYIVQISPSDDTTDKDKNQRHFDKLYHFLIKENRVGVLSGKPSFVKDSYLMPIDFRDPNLASVLKNHKQKQHRVEIGLFAVFVVQKSYTPNGSGGSGASSTRSNGNGGDVHRPSYARGGPSYSDVGSGNSSTSVPQVPHDDGNDLNSILNQLQ</sequence>
<dbReference type="Gene3D" id="3.30.40.10">
    <property type="entry name" value="Zinc/RING finger domain, C3HC4 (zinc finger)"/>
    <property type="match status" value="1"/>
</dbReference>
<gene>
    <name evidence="8" type="ORF">CORT_0F01340</name>
</gene>
<dbReference type="eggNOG" id="KOG1844">
    <property type="taxonomic scope" value="Eukaryota"/>
</dbReference>
<evidence type="ECO:0000259" key="7">
    <source>
        <dbReference type="PROSITE" id="PS50016"/>
    </source>
</evidence>
<dbReference type="OrthoDB" id="79252at2759"/>
<evidence type="ECO:0000256" key="6">
    <source>
        <dbReference type="SAM" id="MobiDB-lite"/>
    </source>
</evidence>
<feature type="compositionally biased region" description="Polar residues" evidence="6">
    <location>
        <begin position="153"/>
        <end position="169"/>
    </location>
</feature>
<feature type="region of interest" description="Disordered" evidence="6">
    <location>
        <begin position="343"/>
        <end position="472"/>
    </location>
</feature>
<evidence type="ECO:0000256" key="1">
    <source>
        <dbReference type="ARBA" id="ARBA00022723"/>
    </source>
</evidence>
<accession>H8X963</accession>
<feature type="compositionally biased region" description="Basic and acidic residues" evidence="6">
    <location>
        <begin position="14"/>
        <end position="26"/>
    </location>
</feature>
<reference evidence="8 9" key="1">
    <citation type="journal article" date="2012" name="PLoS ONE">
        <title>Sequence and analysis of the genome of the pathogenic yeast Candida orthopsilosis.</title>
        <authorList>
            <person name="Riccombeni A."/>
            <person name="Vidanes G."/>
            <person name="Proux-Wera E."/>
            <person name="Wolfe K.H."/>
            <person name="Butler G."/>
        </authorList>
    </citation>
    <scope>NUCLEOTIDE SEQUENCE [LARGE SCALE GENOMIC DNA]</scope>
    <source>
        <strain evidence="8 9">Co 90-125</strain>
    </source>
</reference>
<evidence type="ECO:0000256" key="3">
    <source>
        <dbReference type="ARBA" id="ARBA00022833"/>
    </source>
</evidence>
<feature type="compositionally biased region" description="Basic and acidic residues" evidence="6">
    <location>
        <begin position="449"/>
        <end position="464"/>
    </location>
</feature>
<dbReference type="InterPro" id="IPR013083">
    <property type="entry name" value="Znf_RING/FYVE/PHD"/>
</dbReference>
<dbReference type="Pfam" id="PF20826">
    <property type="entry name" value="PHD_5"/>
    <property type="match status" value="1"/>
</dbReference>
<feature type="region of interest" description="Disordered" evidence="6">
    <location>
        <begin position="1"/>
        <end position="83"/>
    </location>
</feature>
<dbReference type="HOGENOM" id="CLU_024990_0_0_1"/>
<evidence type="ECO:0000256" key="4">
    <source>
        <dbReference type="ARBA" id="ARBA00022853"/>
    </source>
</evidence>
<dbReference type="PROSITE" id="PS50016">
    <property type="entry name" value="ZF_PHD_2"/>
    <property type="match status" value="1"/>
</dbReference>
<dbReference type="InterPro" id="IPR019786">
    <property type="entry name" value="Zinc_finger_PHD-type_CS"/>
</dbReference>
<feature type="compositionally biased region" description="Polar residues" evidence="6">
    <location>
        <begin position="685"/>
        <end position="694"/>
    </location>
</feature>
<feature type="compositionally biased region" description="Polar residues" evidence="6">
    <location>
        <begin position="410"/>
        <end position="436"/>
    </location>
</feature>
<dbReference type="eggNOG" id="KOG1634">
    <property type="taxonomic scope" value="Eukaryota"/>
</dbReference>
<dbReference type="GO" id="GO:0006351">
    <property type="term" value="P:DNA-templated transcription"/>
    <property type="evidence" value="ECO:0007669"/>
    <property type="project" value="InterPro"/>
</dbReference>
<evidence type="ECO:0000256" key="5">
    <source>
        <dbReference type="PROSITE-ProRule" id="PRU00146"/>
    </source>
</evidence>
<dbReference type="EMBL" id="HE681724">
    <property type="protein sequence ID" value="CCG24362.1"/>
    <property type="molecule type" value="Genomic_DNA"/>
</dbReference>
<dbReference type="InterPro" id="IPR012921">
    <property type="entry name" value="SPOC_C"/>
</dbReference>
<dbReference type="SMART" id="SM00249">
    <property type="entry name" value="PHD"/>
    <property type="match status" value="1"/>
</dbReference>
<feature type="domain" description="PHD-type" evidence="7">
    <location>
        <begin position="69"/>
        <end position="126"/>
    </location>
</feature>
<evidence type="ECO:0000256" key="2">
    <source>
        <dbReference type="ARBA" id="ARBA00022771"/>
    </source>
</evidence>
<dbReference type="PROSITE" id="PS01359">
    <property type="entry name" value="ZF_PHD_1"/>
    <property type="match status" value="1"/>
</dbReference>
<evidence type="ECO:0000313" key="9">
    <source>
        <dbReference type="Proteomes" id="UP000005018"/>
    </source>
</evidence>
<name>H8X963_CANO9</name>
<dbReference type="SUPFAM" id="SSF46942">
    <property type="entry name" value="Elongation factor TFIIS domain 2"/>
    <property type="match status" value="1"/>
</dbReference>
<dbReference type="InterPro" id="IPR001965">
    <property type="entry name" value="Znf_PHD"/>
</dbReference>
<dbReference type="RefSeq" id="XP_003870491.1">
    <property type="nucleotide sequence ID" value="XM_003870442.1"/>
</dbReference>
<dbReference type="SUPFAM" id="SSF57903">
    <property type="entry name" value="FYVE/PHD zinc finger"/>
    <property type="match status" value="1"/>
</dbReference>
<keyword evidence="2 5" id="KW-0863">Zinc-finger</keyword>
<proteinExistence type="predicted"/>
<dbReference type="InterPro" id="IPR019787">
    <property type="entry name" value="Znf_PHD-finger"/>
</dbReference>
<dbReference type="GO" id="GO:0070210">
    <property type="term" value="C:Rpd3L-Expanded complex"/>
    <property type="evidence" value="ECO:0007669"/>
    <property type="project" value="TreeGrafter"/>
</dbReference>
<dbReference type="GeneID" id="14541537"/>
<dbReference type="AlphaFoldDB" id="H8X963"/>
<dbReference type="GO" id="GO:0034967">
    <property type="term" value="C:Set3 complex"/>
    <property type="evidence" value="ECO:0007669"/>
    <property type="project" value="TreeGrafter"/>
</dbReference>
<feature type="region of interest" description="Disordered" evidence="6">
    <location>
        <begin position="631"/>
        <end position="694"/>
    </location>
</feature>
<keyword evidence="9" id="KW-1185">Reference proteome</keyword>
<dbReference type="PANTHER" id="PTHR46462:SF3">
    <property type="entry name" value="UPSET, ISOFORM A"/>
    <property type="match status" value="1"/>
</dbReference>
<keyword evidence="3" id="KW-0862">Zinc</keyword>
<feature type="region of interest" description="Disordered" evidence="6">
    <location>
        <begin position="118"/>
        <end position="176"/>
    </location>
</feature>
<dbReference type="InterPro" id="IPR011011">
    <property type="entry name" value="Znf_FYVE_PHD"/>
</dbReference>
<keyword evidence="4" id="KW-0156">Chromatin regulator</keyword>
<dbReference type="InterPro" id="IPR036575">
    <property type="entry name" value="TFIIS_cen_dom_sf"/>
</dbReference>
<dbReference type="Pfam" id="PF07744">
    <property type="entry name" value="SPOC"/>
    <property type="match status" value="1"/>
</dbReference>
<dbReference type="KEGG" id="cot:CORT_0F01340"/>
<dbReference type="Gene3D" id="1.10.472.30">
    <property type="entry name" value="Transcription elongation factor S-II, central domain"/>
    <property type="match status" value="1"/>
</dbReference>
<organism evidence="8 9">
    <name type="scientific">Candida orthopsilosis (strain 90-125)</name>
    <name type="common">Yeast</name>
    <dbReference type="NCBI Taxonomy" id="1136231"/>
    <lineage>
        <taxon>Eukaryota</taxon>
        <taxon>Fungi</taxon>
        <taxon>Dikarya</taxon>
        <taxon>Ascomycota</taxon>
        <taxon>Saccharomycotina</taxon>
        <taxon>Pichiomycetes</taxon>
        <taxon>Debaryomycetaceae</taxon>
        <taxon>Candida/Lodderomyces clade</taxon>
        <taxon>Candida</taxon>
    </lineage>
</organism>
<evidence type="ECO:0000313" key="8">
    <source>
        <dbReference type="EMBL" id="CCG24362.1"/>
    </source>
</evidence>
<feature type="compositionally biased region" description="Polar residues" evidence="6">
    <location>
        <begin position="27"/>
        <end position="45"/>
    </location>
</feature>
<dbReference type="GO" id="GO:0006325">
    <property type="term" value="P:chromatin organization"/>
    <property type="evidence" value="ECO:0007669"/>
    <property type="project" value="UniProtKB-KW"/>
</dbReference>
<dbReference type="PANTHER" id="PTHR46462">
    <property type="entry name" value="UPSET, ISOFORM A"/>
    <property type="match status" value="1"/>
</dbReference>
<dbReference type="Proteomes" id="UP000005018">
    <property type="component" value="Chromosome 6"/>
</dbReference>
<dbReference type="GO" id="GO:0006355">
    <property type="term" value="P:regulation of DNA-templated transcription"/>
    <property type="evidence" value="ECO:0007669"/>
    <property type="project" value="TreeGrafter"/>
</dbReference>
<dbReference type="GO" id="GO:0008270">
    <property type="term" value="F:zinc ion binding"/>
    <property type="evidence" value="ECO:0007669"/>
    <property type="project" value="UniProtKB-KW"/>
</dbReference>
<feature type="compositionally biased region" description="Polar residues" evidence="6">
    <location>
        <begin position="665"/>
        <end position="676"/>
    </location>
</feature>
<keyword evidence="1" id="KW-0479">Metal-binding</keyword>